<dbReference type="AlphaFoldDB" id="A0A840SLS7"/>
<keyword evidence="2 5" id="KW-0645">Protease</keyword>
<dbReference type="PANTHER" id="PTHR43806:SF11">
    <property type="entry name" value="CEREVISIN-RELATED"/>
    <property type="match status" value="1"/>
</dbReference>
<gene>
    <name evidence="8" type="ORF">HNP73_000334</name>
</gene>
<dbReference type="SUPFAM" id="SSF52743">
    <property type="entry name" value="Subtilisin-like"/>
    <property type="match status" value="1"/>
</dbReference>
<feature type="region of interest" description="Disordered" evidence="6">
    <location>
        <begin position="332"/>
        <end position="385"/>
    </location>
</feature>
<evidence type="ECO:0000313" key="8">
    <source>
        <dbReference type="EMBL" id="MBB5220413.1"/>
    </source>
</evidence>
<protein>
    <recommendedName>
        <fullName evidence="7">Peptidase S8/S53 domain-containing protein</fullName>
    </recommendedName>
</protein>
<accession>A0A840SLS7</accession>
<comment type="similarity">
    <text evidence="1 5">Belongs to the peptidase S8 family.</text>
</comment>
<evidence type="ECO:0000256" key="5">
    <source>
        <dbReference type="PROSITE-ProRule" id="PRU01240"/>
    </source>
</evidence>
<evidence type="ECO:0000256" key="3">
    <source>
        <dbReference type="ARBA" id="ARBA00022801"/>
    </source>
</evidence>
<dbReference type="CDD" id="cd05561">
    <property type="entry name" value="Peptidases_S8_4"/>
    <property type="match status" value="1"/>
</dbReference>
<evidence type="ECO:0000256" key="6">
    <source>
        <dbReference type="SAM" id="MobiDB-lite"/>
    </source>
</evidence>
<name>A0A840SLS7_9RHOB</name>
<feature type="active site" description="Charge relay system" evidence="5">
    <location>
        <position position="300"/>
    </location>
</feature>
<keyword evidence="3 5" id="KW-0378">Hydrolase</keyword>
<comment type="caution">
    <text evidence="8">The sequence shown here is derived from an EMBL/GenBank/DDBJ whole genome shotgun (WGS) entry which is preliminary data.</text>
</comment>
<sequence length="385" mass="38874">MTRESLNVVDPDELVALAPGPLTADLLVAEAQQRGYSIDRRDSLAGLDRDLLVLRVPSGTDAPAAIRALERAAPGSVVGRNHAYRPEPEPPRPAGSPRAYAAALLGWPAAGCPAAVPVGMIDTAVDPAAIVLPAGSLTTRDFTGGAPSDAHGTAIAEILAGPGRLTGVRLYHAAVVGSVPGRAAAAGVDDLVRALDWLASETVGLVNVSLAGPYNKILERGLAAASEHGMTIVAAAGNDGSDAPPRWPAAFPDAIAVTAIDADLEPYRGAPRGRWIDFAAPGVDVYVPLGNGGRYLSGTSIATAFVTAIAATGTDPGSHDRAGAIRARLAQDSRDLGPTGPDDTFGGGLPSAPATCRLTPDGRASAGSPDPGLPPAALSGPIDRQ</sequence>
<dbReference type="InterPro" id="IPR036852">
    <property type="entry name" value="Peptidase_S8/S53_dom_sf"/>
</dbReference>
<evidence type="ECO:0000256" key="4">
    <source>
        <dbReference type="ARBA" id="ARBA00022825"/>
    </source>
</evidence>
<dbReference type="GO" id="GO:0004252">
    <property type="term" value="F:serine-type endopeptidase activity"/>
    <property type="evidence" value="ECO:0007669"/>
    <property type="project" value="UniProtKB-UniRule"/>
</dbReference>
<evidence type="ECO:0000259" key="7">
    <source>
        <dbReference type="Pfam" id="PF00082"/>
    </source>
</evidence>
<evidence type="ECO:0000256" key="2">
    <source>
        <dbReference type="ARBA" id="ARBA00022670"/>
    </source>
</evidence>
<reference evidence="8 9" key="1">
    <citation type="submission" date="2020-08" db="EMBL/GenBank/DDBJ databases">
        <title>Genomic Encyclopedia of Type Strains, Phase IV (KMG-IV): sequencing the most valuable type-strain genomes for metagenomic binning, comparative biology and taxonomic classification.</title>
        <authorList>
            <person name="Goeker M."/>
        </authorList>
    </citation>
    <scope>NUCLEOTIDE SEQUENCE [LARGE SCALE GENOMIC DNA]</scope>
    <source>
        <strain evidence="8 9">DSM 101730</strain>
    </source>
</reference>
<dbReference type="PROSITE" id="PS51892">
    <property type="entry name" value="SUBTILASE"/>
    <property type="match status" value="1"/>
</dbReference>
<proteinExistence type="inferred from homology"/>
<evidence type="ECO:0000313" key="9">
    <source>
        <dbReference type="Proteomes" id="UP000549457"/>
    </source>
</evidence>
<dbReference type="RefSeq" id="WP_184146480.1">
    <property type="nucleotide sequence ID" value="NZ_JACHFM010000001.1"/>
</dbReference>
<dbReference type="InterPro" id="IPR050131">
    <property type="entry name" value="Peptidase_S8_subtilisin-like"/>
</dbReference>
<keyword evidence="9" id="KW-1185">Reference proteome</keyword>
<dbReference type="Pfam" id="PF00082">
    <property type="entry name" value="Peptidase_S8"/>
    <property type="match status" value="1"/>
</dbReference>
<evidence type="ECO:0000256" key="1">
    <source>
        <dbReference type="ARBA" id="ARBA00011073"/>
    </source>
</evidence>
<dbReference type="EMBL" id="JACHFM010000001">
    <property type="protein sequence ID" value="MBB5220413.1"/>
    <property type="molecule type" value="Genomic_DNA"/>
</dbReference>
<feature type="domain" description="Peptidase S8/S53" evidence="7">
    <location>
        <begin position="146"/>
        <end position="348"/>
    </location>
</feature>
<dbReference type="Proteomes" id="UP000549457">
    <property type="component" value="Unassembled WGS sequence"/>
</dbReference>
<keyword evidence="4 5" id="KW-0720">Serine protease</keyword>
<dbReference type="Gene3D" id="3.40.50.200">
    <property type="entry name" value="Peptidase S8/S53 domain"/>
    <property type="match status" value="1"/>
</dbReference>
<dbReference type="PANTHER" id="PTHR43806">
    <property type="entry name" value="PEPTIDASE S8"/>
    <property type="match status" value="1"/>
</dbReference>
<dbReference type="InterPro" id="IPR000209">
    <property type="entry name" value="Peptidase_S8/S53_dom"/>
</dbReference>
<organism evidence="8 9">
    <name type="scientific">Amaricoccus macauensis</name>
    <dbReference type="NCBI Taxonomy" id="57001"/>
    <lineage>
        <taxon>Bacteria</taxon>
        <taxon>Pseudomonadati</taxon>
        <taxon>Pseudomonadota</taxon>
        <taxon>Alphaproteobacteria</taxon>
        <taxon>Rhodobacterales</taxon>
        <taxon>Paracoccaceae</taxon>
        <taxon>Amaricoccus</taxon>
    </lineage>
</organism>
<feature type="active site" description="Charge relay system" evidence="5">
    <location>
        <position position="151"/>
    </location>
</feature>
<feature type="active site" description="Charge relay system" evidence="5">
    <location>
        <position position="122"/>
    </location>
</feature>
<dbReference type="GO" id="GO:0006508">
    <property type="term" value="P:proteolysis"/>
    <property type="evidence" value="ECO:0007669"/>
    <property type="project" value="UniProtKB-KW"/>
</dbReference>